<proteinExistence type="predicted"/>
<comment type="caution">
    <text evidence="2">The sequence shown here is derived from an EMBL/GenBank/DDBJ whole genome shotgun (WGS) entry which is preliminary data.</text>
</comment>
<reference evidence="2 3" key="1">
    <citation type="journal article" date="2015" name="Genome Announc.">
        <title>Draft Genome Sequence of the Terrestrial Cyanobacterium Scytonema millei VB511283, Isolated from Eastern India.</title>
        <authorList>
            <person name="Sen D."/>
            <person name="Chandrababunaidu M.M."/>
            <person name="Singh D."/>
            <person name="Sanghi N."/>
            <person name="Ghorai A."/>
            <person name="Mishra G.P."/>
            <person name="Madduluri M."/>
            <person name="Adhikary S.P."/>
            <person name="Tripathy S."/>
        </authorList>
    </citation>
    <scope>NUCLEOTIDE SEQUENCE [LARGE SCALE GENOMIC DNA]</scope>
    <source>
        <strain evidence="2 3">VB511283</strain>
    </source>
</reference>
<evidence type="ECO:0000256" key="1">
    <source>
        <dbReference type="SAM" id="MobiDB-lite"/>
    </source>
</evidence>
<gene>
    <name evidence="2" type="ORF">QH73_0002855</name>
</gene>
<evidence type="ECO:0000313" key="3">
    <source>
        <dbReference type="Proteomes" id="UP000031532"/>
    </source>
</evidence>
<protein>
    <submittedName>
        <fullName evidence="2">Uncharacterized protein</fullName>
    </submittedName>
</protein>
<dbReference type="AlphaFoldDB" id="A0A9X5E1B0"/>
<sequence>MQRENLIPRFRSLLKRSGIPNSEFSPHPIPHTPHPTDRILSLAPRSSLLTPN</sequence>
<name>A0A9X5E1B0_9CYAN</name>
<dbReference type="RefSeq" id="WP_165587608.1">
    <property type="nucleotide sequence ID" value="NZ_JTJC03000001.1"/>
</dbReference>
<dbReference type="Proteomes" id="UP000031532">
    <property type="component" value="Unassembled WGS sequence"/>
</dbReference>
<accession>A0A9X5E1B0</accession>
<keyword evidence="3" id="KW-1185">Reference proteome</keyword>
<organism evidence="2 3">
    <name type="scientific">Scytonema millei VB511283</name>
    <dbReference type="NCBI Taxonomy" id="1245923"/>
    <lineage>
        <taxon>Bacteria</taxon>
        <taxon>Bacillati</taxon>
        <taxon>Cyanobacteriota</taxon>
        <taxon>Cyanophyceae</taxon>
        <taxon>Nostocales</taxon>
        <taxon>Scytonemataceae</taxon>
        <taxon>Scytonema</taxon>
    </lineage>
</organism>
<dbReference type="EMBL" id="JTJC03000001">
    <property type="protein sequence ID" value="NHC33611.1"/>
    <property type="molecule type" value="Genomic_DNA"/>
</dbReference>
<evidence type="ECO:0000313" key="2">
    <source>
        <dbReference type="EMBL" id="NHC33611.1"/>
    </source>
</evidence>
<feature type="region of interest" description="Disordered" evidence="1">
    <location>
        <begin position="17"/>
        <end position="52"/>
    </location>
</feature>